<dbReference type="AlphaFoldDB" id="A0A7W5P9E4"/>
<dbReference type="Proteomes" id="UP000565572">
    <property type="component" value="Unassembled WGS sequence"/>
</dbReference>
<dbReference type="InterPro" id="IPR036888">
    <property type="entry name" value="DNA_integrity_DisA_N_sf"/>
</dbReference>
<dbReference type="InterPro" id="IPR048555">
    <property type="entry name" value="DACNH"/>
</dbReference>
<accession>A0A7W5P9E4</accession>
<gene>
    <name evidence="2" type="ORF">FHX39_003829</name>
</gene>
<dbReference type="InterPro" id="IPR003390">
    <property type="entry name" value="DNA_integrity_scan_DisA_N"/>
</dbReference>
<name>A0A7W5P9E4_9ACTN</name>
<dbReference type="PROSITE" id="PS51794">
    <property type="entry name" value="DAC"/>
    <property type="match status" value="1"/>
</dbReference>
<proteinExistence type="predicted"/>
<dbReference type="EMBL" id="JACHZG010000004">
    <property type="protein sequence ID" value="MBB3328836.1"/>
    <property type="molecule type" value="Genomic_DNA"/>
</dbReference>
<evidence type="ECO:0000313" key="3">
    <source>
        <dbReference type="Proteomes" id="UP000565572"/>
    </source>
</evidence>
<protein>
    <recommendedName>
        <fullName evidence="1">DAC domain-containing protein</fullName>
    </recommendedName>
</protein>
<comment type="caution">
    <text evidence="2">The sequence shown here is derived from an EMBL/GenBank/DDBJ whole genome shotgun (WGS) entry which is preliminary data.</text>
</comment>
<feature type="domain" description="DAC" evidence="1">
    <location>
        <begin position="183"/>
        <end position="330"/>
    </location>
</feature>
<dbReference type="Pfam" id="PF21750">
    <property type="entry name" value="DACNH"/>
    <property type="match status" value="1"/>
</dbReference>
<evidence type="ECO:0000259" key="1">
    <source>
        <dbReference type="PROSITE" id="PS51794"/>
    </source>
</evidence>
<organism evidence="2 3">
    <name type="scientific">Microlunatus antarcticus</name>
    <dbReference type="NCBI Taxonomy" id="53388"/>
    <lineage>
        <taxon>Bacteria</taxon>
        <taxon>Bacillati</taxon>
        <taxon>Actinomycetota</taxon>
        <taxon>Actinomycetes</taxon>
        <taxon>Propionibacteriales</taxon>
        <taxon>Propionibacteriaceae</taxon>
        <taxon>Microlunatus</taxon>
    </lineage>
</organism>
<sequence>MYLSLQEAVIHELLQSASFALSISEQPQGLLRNDRTEVVRRASGEFVRQLVYFKGAYWGGDPYSAMNLVAAQPYEGRTGVGTMLVGAESDYLLKLKFESPIRLSETRALRKALEMTDPDLQLITNGHVALGLGTLVDGYAAERESAFLLRVIGRGSWELEHAGVALLVVTDGHASVPRERLARDAFEDAVERLFGDEADVGLLWDLALTASNQAHGTMLVVHADAPAEAIRLSPPAMQAVPDLLTKSTLLAVSAIDGAIIVDPSGLCHAIGAILDGRAVPGLGDASRGARFNSAHRYLEEAGGRCLIIVVSEDGMLNLIPALPRRLKRSLVESVLLEVESLSRAPVDFEAFHKREDHLRSLAFYLTPGQCLRANDSRERVEQFREESFVSHDGLGGITRVGYSQFKPDSRLNETFFLPEDKV</sequence>
<evidence type="ECO:0000313" key="2">
    <source>
        <dbReference type="EMBL" id="MBB3328836.1"/>
    </source>
</evidence>
<dbReference type="SUPFAM" id="SSF143597">
    <property type="entry name" value="YojJ-like"/>
    <property type="match status" value="1"/>
</dbReference>
<dbReference type="Pfam" id="PF02457">
    <property type="entry name" value="DAC"/>
    <property type="match status" value="1"/>
</dbReference>
<reference evidence="2 3" key="1">
    <citation type="submission" date="2020-08" db="EMBL/GenBank/DDBJ databases">
        <title>Sequencing the genomes of 1000 actinobacteria strains.</title>
        <authorList>
            <person name="Klenk H.-P."/>
        </authorList>
    </citation>
    <scope>NUCLEOTIDE SEQUENCE [LARGE SCALE GENOMIC DNA]</scope>
    <source>
        <strain evidence="2 3">DSM 11053</strain>
    </source>
</reference>
<keyword evidence="3" id="KW-1185">Reference proteome</keyword>